<reference evidence="2" key="1">
    <citation type="submission" date="2023-06" db="EMBL/GenBank/DDBJ databases">
        <title>Genome-scale phylogeny and comparative genomics of the fungal order Sordariales.</title>
        <authorList>
            <consortium name="Lawrence Berkeley National Laboratory"/>
            <person name="Hensen N."/>
            <person name="Bonometti L."/>
            <person name="Westerberg I."/>
            <person name="Brannstrom I.O."/>
            <person name="Guillou S."/>
            <person name="Cros-Aarteil S."/>
            <person name="Calhoun S."/>
            <person name="Haridas S."/>
            <person name="Kuo A."/>
            <person name="Mondo S."/>
            <person name="Pangilinan J."/>
            <person name="Riley R."/>
            <person name="Labutti K."/>
            <person name="Andreopoulos B."/>
            <person name="Lipzen A."/>
            <person name="Chen C."/>
            <person name="Yanf M."/>
            <person name="Daum C."/>
            <person name="Ng V."/>
            <person name="Clum A."/>
            <person name="Steindorff A."/>
            <person name="Ohm R."/>
            <person name="Martin F."/>
            <person name="Silar P."/>
            <person name="Natvig D."/>
            <person name="Lalanne C."/>
            <person name="Gautier V."/>
            <person name="Ament-Velasquez S.L."/>
            <person name="Kruys A."/>
            <person name="Hutchinson M.I."/>
            <person name="Powell A.J."/>
            <person name="Barry K."/>
            <person name="Miller A.N."/>
            <person name="Grigoriev I.V."/>
            <person name="Debuchy R."/>
            <person name="Gladieux P."/>
            <person name="Thoren M.H."/>
            <person name="Johannesson H."/>
        </authorList>
    </citation>
    <scope>NUCLEOTIDE SEQUENCE</scope>
    <source>
        <strain evidence="2">8032-3</strain>
    </source>
</reference>
<name>A0AAJ0C4A2_9PEZI</name>
<keyword evidence="3" id="KW-1185">Reference proteome</keyword>
<protein>
    <submittedName>
        <fullName evidence="2">Uncharacterized protein</fullName>
    </submittedName>
</protein>
<organism evidence="2 3">
    <name type="scientific">Phialemonium atrogriseum</name>
    <dbReference type="NCBI Taxonomy" id="1093897"/>
    <lineage>
        <taxon>Eukaryota</taxon>
        <taxon>Fungi</taxon>
        <taxon>Dikarya</taxon>
        <taxon>Ascomycota</taxon>
        <taxon>Pezizomycotina</taxon>
        <taxon>Sordariomycetes</taxon>
        <taxon>Sordariomycetidae</taxon>
        <taxon>Cephalothecales</taxon>
        <taxon>Cephalothecaceae</taxon>
        <taxon>Phialemonium</taxon>
    </lineage>
</organism>
<proteinExistence type="predicted"/>
<feature type="compositionally biased region" description="Basic and acidic residues" evidence="1">
    <location>
        <begin position="410"/>
        <end position="420"/>
    </location>
</feature>
<feature type="region of interest" description="Disordered" evidence="1">
    <location>
        <begin position="391"/>
        <end position="479"/>
    </location>
</feature>
<comment type="caution">
    <text evidence="2">The sequence shown here is derived from an EMBL/GenBank/DDBJ whole genome shotgun (WGS) entry which is preliminary data.</text>
</comment>
<evidence type="ECO:0000313" key="3">
    <source>
        <dbReference type="Proteomes" id="UP001244011"/>
    </source>
</evidence>
<gene>
    <name evidence="2" type="ORF">QBC33DRAFT_557604</name>
</gene>
<accession>A0AAJ0C4A2</accession>
<feature type="region of interest" description="Disordered" evidence="1">
    <location>
        <begin position="1"/>
        <end position="46"/>
    </location>
</feature>
<sequence>MKENRRPGGGYDLPVNGWDKLSKNERTQPGERLKAQQRALAQSSTACSRPLDLDKLDARLRDVSESSGALPQARTRFFERSGNTTPGLDDDVVCREIESEAYSDLVNDGGRPLYPIDLLGQVSRAAEEYREMLRPWQNPLEARKPWEVFHRQLRRWRDFRKWQNDNRGLEEDDGGFPSYVERTKLEERKWAWELEQAQRQRQRYFCREHGCDGFPDYVEAVRRRLAQHNFTRPFQLHEDPTQQDKLTTWIEYLNFECWWLDRYTRTIQRLKPDHDKAWQDLVDLKVLRPGETNESIRTDASAMRGEAEKEQAKNAVQRAKSEALRVYTLTQKEPGRSRFSRSTHIDDRRCYGQIVFGKRSVGVAQKTRDAARHTILLQWVLEQAPLIEAEMTKRETDKTGPDGATRKKRLATDEDHEEKRSLKKQKLETSGVGLDIRQQHRRPGRDQGDAQRCSSVSRYLSDNVSRTSSQRTSCGVPKCSCDDPRTPNFSTRVPLEVTREAWGTANASSICRRHKTLDGDEERTQEPRRIGRVQTKRGVKEESA</sequence>
<dbReference type="RefSeq" id="XP_060285056.1">
    <property type="nucleotide sequence ID" value="XM_060429816.1"/>
</dbReference>
<feature type="compositionally biased region" description="Basic and acidic residues" evidence="1">
    <location>
        <begin position="391"/>
        <end position="400"/>
    </location>
</feature>
<dbReference type="AlphaFoldDB" id="A0AAJ0C4A2"/>
<feature type="compositionally biased region" description="Basic and acidic residues" evidence="1">
    <location>
        <begin position="20"/>
        <end position="34"/>
    </location>
</feature>
<dbReference type="GeneID" id="85313003"/>
<feature type="compositionally biased region" description="Polar residues" evidence="1">
    <location>
        <begin position="452"/>
        <end position="473"/>
    </location>
</feature>
<feature type="compositionally biased region" description="Basic and acidic residues" evidence="1">
    <location>
        <begin position="516"/>
        <end position="529"/>
    </location>
</feature>
<evidence type="ECO:0000256" key="1">
    <source>
        <dbReference type="SAM" id="MobiDB-lite"/>
    </source>
</evidence>
<evidence type="ECO:0000313" key="2">
    <source>
        <dbReference type="EMBL" id="KAK1768843.1"/>
    </source>
</evidence>
<feature type="region of interest" description="Disordered" evidence="1">
    <location>
        <begin position="513"/>
        <end position="544"/>
    </location>
</feature>
<dbReference type="EMBL" id="MU839004">
    <property type="protein sequence ID" value="KAK1768843.1"/>
    <property type="molecule type" value="Genomic_DNA"/>
</dbReference>
<dbReference type="Proteomes" id="UP001244011">
    <property type="component" value="Unassembled WGS sequence"/>
</dbReference>